<sequence>VVNNSNHSHDATMIIVENRLTNFDEKNSSSNSSKLSLENLHQKRLIDHSSSPSYTGANIYTQNHHHNEVSSTIKLNQTTSDYYSNSSKHEEDVDEWTDEQQQQKSVVDNNNPWSIEKILYPDWLYKGSKTTPTTKKNFNTSTFIDINSYRTFEINGSTTSSCSNGRRTMSSSLTSNGQPSPKQVRFGCQQQIVEQTRSYPHLSTTIRQLRAGTTTTVLQNDAHDTFI</sequence>
<dbReference type="Proteomes" id="UP000663845">
    <property type="component" value="Unassembled WGS sequence"/>
</dbReference>
<comment type="caution">
    <text evidence="2">The sequence shown here is derived from an EMBL/GenBank/DDBJ whole genome shotgun (WGS) entry which is preliminary data.</text>
</comment>
<dbReference type="AlphaFoldDB" id="A0A815U8C4"/>
<feature type="non-terminal residue" evidence="2">
    <location>
        <position position="1"/>
    </location>
</feature>
<reference evidence="2" key="1">
    <citation type="submission" date="2021-02" db="EMBL/GenBank/DDBJ databases">
        <authorList>
            <person name="Nowell W R."/>
        </authorList>
    </citation>
    <scope>NUCLEOTIDE SEQUENCE</scope>
</reference>
<name>A0A815U8C4_9BILA</name>
<feature type="region of interest" description="Disordered" evidence="1">
    <location>
        <begin position="157"/>
        <end position="183"/>
    </location>
</feature>
<accession>A0A815U8C4</accession>
<organism evidence="2 3">
    <name type="scientific">Adineta steineri</name>
    <dbReference type="NCBI Taxonomy" id="433720"/>
    <lineage>
        <taxon>Eukaryota</taxon>
        <taxon>Metazoa</taxon>
        <taxon>Spiralia</taxon>
        <taxon>Gnathifera</taxon>
        <taxon>Rotifera</taxon>
        <taxon>Eurotatoria</taxon>
        <taxon>Bdelloidea</taxon>
        <taxon>Adinetida</taxon>
        <taxon>Adinetidae</taxon>
        <taxon>Adineta</taxon>
    </lineage>
</organism>
<dbReference type="EMBL" id="CAJNOG010002725">
    <property type="protein sequence ID" value="CAF1515263.1"/>
    <property type="molecule type" value="Genomic_DNA"/>
</dbReference>
<evidence type="ECO:0000256" key="1">
    <source>
        <dbReference type="SAM" id="MobiDB-lite"/>
    </source>
</evidence>
<protein>
    <submittedName>
        <fullName evidence="2">Uncharacterized protein</fullName>
    </submittedName>
</protein>
<evidence type="ECO:0000313" key="3">
    <source>
        <dbReference type="Proteomes" id="UP000663845"/>
    </source>
</evidence>
<feature type="compositionally biased region" description="Polar residues" evidence="1">
    <location>
        <begin position="157"/>
        <end position="181"/>
    </location>
</feature>
<gene>
    <name evidence="2" type="ORF">JYZ213_LOCUS44262</name>
</gene>
<proteinExistence type="predicted"/>
<feature type="region of interest" description="Disordered" evidence="1">
    <location>
        <begin position="82"/>
        <end position="106"/>
    </location>
</feature>
<evidence type="ECO:0000313" key="2">
    <source>
        <dbReference type="EMBL" id="CAF1515263.1"/>
    </source>
</evidence>